<evidence type="ECO:0000256" key="1">
    <source>
        <dbReference type="SAM" id="Coils"/>
    </source>
</evidence>
<dbReference type="Proteomes" id="UP000230282">
    <property type="component" value="Unassembled WGS sequence"/>
</dbReference>
<feature type="transmembrane region" description="Helical" evidence="2">
    <location>
        <begin position="59"/>
        <end position="77"/>
    </location>
</feature>
<name>A0A2M8RY12_9PAST</name>
<evidence type="ECO:0000313" key="4">
    <source>
        <dbReference type="Proteomes" id="UP000230282"/>
    </source>
</evidence>
<keyword evidence="4" id="KW-1185">Reference proteome</keyword>
<evidence type="ECO:0000313" key="3">
    <source>
        <dbReference type="EMBL" id="PJG83780.1"/>
    </source>
</evidence>
<dbReference type="EMBL" id="PHGZ01000004">
    <property type="protein sequence ID" value="PJG83780.1"/>
    <property type="molecule type" value="Genomic_DNA"/>
</dbReference>
<sequence>MMRVKNKSTSEKLDVILDKLISIDEKVDKQNEEITKLRREMQSLESQVNEMAKKHKVQALVAGGIGGGLAAVGFELLRLKFGG</sequence>
<organism evidence="3 4">
    <name type="scientific">Caviibacterium pharyngocola</name>
    <dbReference type="NCBI Taxonomy" id="28159"/>
    <lineage>
        <taxon>Bacteria</taxon>
        <taxon>Pseudomonadati</taxon>
        <taxon>Pseudomonadota</taxon>
        <taxon>Gammaproteobacteria</taxon>
        <taxon>Pasteurellales</taxon>
        <taxon>Pasteurellaceae</taxon>
        <taxon>Caviibacterium</taxon>
    </lineage>
</organism>
<protein>
    <submittedName>
        <fullName evidence="3">Uncharacterized protein</fullName>
    </submittedName>
</protein>
<evidence type="ECO:0000256" key="2">
    <source>
        <dbReference type="SAM" id="Phobius"/>
    </source>
</evidence>
<feature type="coiled-coil region" evidence="1">
    <location>
        <begin position="20"/>
        <end position="54"/>
    </location>
</feature>
<gene>
    <name evidence="3" type="ORF">CVP04_01420</name>
</gene>
<dbReference type="AlphaFoldDB" id="A0A2M8RY12"/>
<accession>A0A2M8RY12</accession>
<dbReference type="OrthoDB" id="9966929at2"/>
<keyword evidence="2" id="KW-1133">Transmembrane helix</keyword>
<reference evidence="3 4" key="1">
    <citation type="submission" date="2017-11" db="EMBL/GenBank/DDBJ databases">
        <title>Reclassification of Bisgaard taxon 5 as Caviibacterium pharyngocola gen. nov., sp. nov.</title>
        <authorList>
            <person name="Christensen H."/>
        </authorList>
    </citation>
    <scope>NUCLEOTIDE SEQUENCE [LARGE SCALE GENOMIC DNA]</scope>
    <source>
        <strain evidence="3 4">7_3</strain>
    </source>
</reference>
<keyword evidence="2" id="KW-0472">Membrane</keyword>
<keyword evidence="1" id="KW-0175">Coiled coil</keyword>
<comment type="caution">
    <text evidence="3">The sequence shown here is derived from an EMBL/GenBank/DDBJ whole genome shotgun (WGS) entry which is preliminary data.</text>
</comment>
<keyword evidence="2" id="KW-0812">Transmembrane</keyword>
<proteinExistence type="predicted"/>